<name>A0A919WCK8_9ACTN</name>
<sequence>MDIDGHHGVMNAAEAAGVLLAPPTEQEPDAAYAALHAHGPVLQVSEPLYLVAGYAAVDRALRDPAMETFDAAHLEAAWPGWREYRAVALFADSMLRSNPPHHTRQRRLAAGVFTARRVSALRTVIAEQVDELLDELTAYGNGVDLVGRLAYPLPIAVITALLGVPVADRGKFRRLAEALTGVLEMHWTEADRVRADAAADELIDYFGHLVEVRREEPADDLVTALAAAHDADGERLTADELLANLALLLVAGFETTTNLIGNAVVLLLDHPAYAEKLRDDAELAPAYVEEVLRIDSPVQLTTRRVARPAEVGGVAVPAGAELVLLLGAANRDPARFDKPDVFDPDRQGVSPLSFGAGVHYCLGAPLARMEAQVALPALVRRFPDLALAGRPKRRARMNLRGWRELPVTLTR</sequence>
<keyword evidence="5 7" id="KW-0408">Iron</keyword>
<evidence type="ECO:0000256" key="7">
    <source>
        <dbReference type="RuleBase" id="RU000461"/>
    </source>
</evidence>
<dbReference type="InterPro" id="IPR002397">
    <property type="entry name" value="Cyt_P450_B"/>
</dbReference>
<dbReference type="Gene3D" id="1.10.630.10">
    <property type="entry name" value="Cytochrome P450"/>
    <property type="match status" value="1"/>
</dbReference>
<dbReference type="PANTHER" id="PTHR46696:SF1">
    <property type="entry name" value="CYTOCHROME P450 YJIB-RELATED"/>
    <property type="match status" value="1"/>
</dbReference>
<dbReference type="PRINTS" id="PR00385">
    <property type="entry name" value="P450"/>
</dbReference>
<dbReference type="InterPro" id="IPR001128">
    <property type="entry name" value="Cyt_P450"/>
</dbReference>
<keyword evidence="9" id="KW-1185">Reference proteome</keyword>
<reference evidence="8 9" key="1">
    <citation type="submission" date="2021-03" db="EMBL/GenBank/DDBJ databases">
        <title>Whole genome shotgun sequence of Actinoplanes toevensis NBRC 105298.</title>
        <authorList>
            <person name="Komaki H."/>
            <person name="Tamura T."/>
        </authorList>
    </citation>
    <scope>NUCLEOTIDE SEQUENCE [LARGE SCALE GENOMIC DNA]</scope>
    <source>
        <strain evidence="8 9">NBRC 105298</strain>
    </source>
</reference>
<dbReference type="CDD" id="cd20625">
    <property type="entry name" value="CYP164-like"/>
    <property type="match status" value="1"/>
</dbReference>
<dbReference type="AlphaFoldDB" id="A0A919WCK8"/>
<dbReference type="InterPro" id="IPR036396">
    <property type="entry name" value="Cyt_P450_sf"/>
</dbReference>
<dbReference type="FunFam" id="1.10.630.10:FF:000018">
    <property type="entry name" value="Cytochrome P450 monooxygenase"/>
    <property type="match status" value="1"/>
</dbReference>
<dbReference type="PROSITE" id="PS00086">
    <property type="entry name" value="CYTOCHROME_P450"/>
    <property type="match status" value="1"/>
</dbReference>
<dbReference type="InterPro" id="IPR017972">
    <property type="entry name" value="Cyt_P450_CS"/>
</dbReference>
<dbReference type="GO" id="GO:0016705">
    <property type="term" value="F:oxidoreductase activity, acting on paired donors, with incorporation or reduction of molecular oxygen"/>
    <property type="evidence" value="ECO:0007669"/>
    <property type="project" value="InterPro"/>
</dbReference>
<dbReference type="GO" id="GO:0020037">
    <property type="term" value="F:heme binding"/>
    <property type="evidence" value="ECO:0007669"/>
    <property type="project" value="InterPro"/>
</dbReference>
<proteinExistence type="inferred from homology"/>
<dbReference type="PANTHER" id="PTHR46696">
    <property type="entry name" value="P450, PUTATIVE (EUROFUNG)-RELATED"/>
    <property type="match status" value="1"/>
</dbReference>
<evidence type="ECO:0000313" key="9">
    <source>
        <dbReference type="Proteomes" id="UP000677082"/>
    </source>
</evidence>
<organism evidence="8 9">
    <name type="scientific">Paractinoplanes toevensis</name>
    <dbReference type="NCBI Taxonomy" id="571911"/>
    <lineage>
        <taxon>Bacteria</taxon>
        <taxon>Bacillati</taxon>
        <taxon>Actinomycetota</taxon>
        <taxon>Actinomycetes</taxon>
        <taxon>Micromonosporales</taxon>
        <taxon>Micromonosporaceae</taxon>
        <taxon>Paractinoplanes</taxon>
    </lineage>
</organism>
<comment type="similarity">
    <text evidence="1 7">Belongs to the cytochrome P450 family.</text>
</comment>
<dbReference type="Pfam" id="PF00067">
    <property type="entry name" value="p450"/>
    <property type="match status" value="1"/>
</dbReference>
<keyword evidence="3 7" id="KW-0479">Metal-binding</keyword>
<keyword evidence="4 7" id="KW-0560">Oxidoreductase</keyword>
<dbReference type="PRINTS" id="PR00359">
    <property type="entry name" value="BP450"/>
</dbReference>
<evidence type="ECO:0000256" key="4">
    <source>
        <dbReference type="ARBA" id="ARBA00023002"/>
    </source>
</evidence>
<evidence type="ECO:0000256" key="1">
    <source>
        <dbReference type="ARBA" id="ARBA00010617"/>
    </source>
</evidence>
<dbReference type="Proteomes" id="UP000677082">
    <property type="component" value="Unassembled WGS sequence"/>
</dbReference>
<comment type="caution">
    <text evidence="8">The sequence shown here is derived from an EMBL/GenBank/DDBJ whole genome shotgun (WGS) entry which is preliminary data.</text>
</comment>
<dbReference type="GO" id="GO:0004497">
    <property type="term" value="F:monooxygenase activity"/>
    <property type="evidence" value="ECO:0007669"/>
    <property type="project" value="UniProtKB-KW"/>
</dbReference>
<protein>
    <submittedName>
        <fullName evidence="8">Cytochrome P450</fullName>
    </submittedName>
</protein>
<evidence type="ECO:0000256" key="6">
    <source>
        <dbReference type="ARBA" id="ARBA00023033"/>
    </source>
</evidence>
<evidence type="ECO:0000256" key="5">
    <source>
        <dbReference type="ARBA" id="ARBA00023004"/>
    </source>
</evidence>
<dbReference type="EMBL" id="BOQN01000156">
    <property type="protein sequence ID" value="GIM97686.1"/>
    <property type="molecule type" value="Genomic_DNA"/>
</dbReference>
<dbReference type="GO" id="GO:0005506">
    <property type="term" value="F:iron ion binding"/>
    <property type="evidence" value="ECO:0007669"/>
    <property type="project" value="InterPro"/>
</dbReference>
<accession>A0A919WCK8</accession>
<dbReference type="GO" id="GO:0017000">
    <property type="term" value="P:antibiotic biosynthetic process"/>
    <property type="evidence" value="ECO:0007669"/>
    <property type="project" value="UniProtKB-ARBA"/>
</dbReference>
<keyword evidence="2 7" id="KW-0349">Heme</keyword>
<keyword evidence="6 7" id="KW-0503">Monooxygenase</keyword>
<dbReference type="SUPFAM" id="SSF48264">
    <property type="entry name" value="Cytochrome P450"/>
    <property type="match status" value="1"/>
</dbReference>
<gene>
    <name evidence="8" type="ORF">Ato02nite_094790</name>
</gene>
<evidence type="ECO:0000256" key="3">
    <source>
        <dbReference type="ARBA" id="ARBA00022723"/>
    </source>
</evidence>
<evidence type="ECO:0000313" key="8">
    <source>
        <dbReference type="EMBL" id="GIM97686.1"/>
    </source>
</evidence>
<evidence type="ECO:0000256" key="2">
    <source>
        <dbReference type="ARBA" id="ARBA00022617"/>
    </source>
</evidence>